<dbReference type="InterPro" id="IPR013445">
    <property type="entry name" value="CDP_4_6_deHydtase"/>
</dbReference>
<reference evidence="2 3" key="1">
    <citation type="submission" date="2014-07" db="EMBL/GenBank/DDBJ databases">
        <title>Methanogenic archaea and the global carbon cycle.</title>
        <authorList>
            <person name="Henriksen J.R."/>
            <person name="Luke J."/>
            <person name="Reinhart S."/>
            <person name="Benedict M.N."/>
            <person name="Youngblut N.D."/>
            <person name="Metcalf M.E."/>
            <person name="Whitaker R.J."/>
            <person name="Metcalf W.W."/>
        </authorList>
    </citation>
    <scope>NUCLEOTIDE SEQUENCE [LARGE SCALE GENOMIC DNA]</scope>
    <source>
        <strain evidence="2 3">C2J</strain>
    </source>
</reference>
<dbReference type="Pfam" id="PF16363">
    <property type="entry name" value="GDP_Man_Dehyd"/>
    <property type="match status" value="1"/>
</dbReference>
<dbReference type="NCBIfam" id="TIGR02622">
    <property type="entry name" value="CDP_4_6_dhtase"/>
    <property type="match status" value="1"/>
</dbReference>
<dbReference type="STRING" id="1434118.MSSAC_4178"/>
<dbReference type="PANTHER" id="PTHR43000">
    <property type="entry name" value="DTDP-D-GLUCOSE 4,6-DEHYDRATASE-RELATED"/>
    <property type="match status" value="1"/>
</dbReference>
<dbReference type="HOGENOM" id="CLU_007383_1_7_2"/>
<dbReference type="InterPro" id="IPR036291">
    <property type="entry name" value="NAD(P)-bd_dom_sf"/>
</dbReference>
<dbReference type="InterPro" id="IPR016040">
    <property type="entry name" value="NAD(P)-bd_dom"/>
</dbReference>
<proteinExistence type="predicted"/>
<dbReference type="AlphaFoldDB" id="A0A0E3PTG4"/>
<evidence type="ECO:0000313" key="2">
    <source>
        <dbReference type="EMBL" id="AKB38768.1"/>
    </source>
</evidence>
<evidence type="ECO:0000259" key="1">
    <source>
        <dbReference type="Pfam" id="PF16363"/>
    </source>
</evidence>
<dbReference type="Gene3D" id="3.90.25.10">
    <property type="entry name" value="UDP-galactose 4-epimerase, domain 1"/>
    <property type="match status" value="1"/>
</dbReference>
<dbReference type="GeneID" id="24873918"/>
<dbReference type="PATRIC" id="fig|1434118.4.peg.5359"/>
<protein>
    <recommendedName>
        <fullName evidence="1">NAD(P)-binding domain-containing protein</fullName>
    </recommendedName>
</protein>
<dbReference type="KEGG" id="msj:MSSAC_4178"/>
<dbReference type="RefSeq" id="WP_048185210.1">
    <property type="nucleotide sequence ID" value="NZ_CP009508.1"/>
</dbReference>
<gene>
    <name evidence="2" type="ORF">MSSAC_4178</name>
</gene>
<feature type="domain" description="NAD(P)-binding" evidence="1">
    <location>
        <begin position="13"/>
        <end position="334"/>
    </location>
</feature>
<dbReference type="Gene3D" id="3.40.50.720">
    <property type="entry name" value="NAD(P)-binding Rossmann-like Domain"/>
    <property type="match status" value="1"/>
</dbReference>
<organism evidence="2 3">
    <name type="scientific">Methanosarcina siciliae C2J</name>
    <dbReference type="NCBI Taxonomy" id="1434118"/>
    <lineage>
        <taxon>Archaea</taxon>
        <taxon>Methanobacteriati</taxon>
        <taxon>Methanobacteriota</taxon>
        <taxon>Stenosarchaea group</taxon>
        <taxon>Methanomicrobia</taxon>
        <taxon>Methanosarcinales</taxon>
        <taxon>Methanosarcinaceae</taxon>
        <taxon>Methanosarcina</taxon>
    </lineage>
</organism>
<evidence type="ECO:0000313" key="3">
    <source>
        <dbReference type="Proteomes" id="UP000033123"/>
    </source>
</evidence>
<sequence>MFFEDIFHGKSFLVTGHTGFKGSWLCLWLSKLGAKVHGYSLPPSTDPSHYTEARVHELLASEYLGNICDKSVFTEYIHEVKPDCIFHLAAQPIVLRSYQEPVETFEANVMGSIYLMDALRTLDHPCTVVMITSDKCYLNKHQIWGYRECDTLGGHDPYSASKAAAEVAIESYRDSYFPPEKIGEHKVHLASARAGNVIGGGDWAENRIIPDVVRAVTTGTPLELRNPQAVRPWQHVLEPLAGYLLLAAKMMCEEHCRTIPLESAWNFGPLPAETATVLDIVQLFYGVWGPGETRYDPILTQTPEAALLRLSSEKAMTHLGWKPIWNISETIEKTASWYMDYYFHKGDIRERSFRDIIDYTQDMRSQYEV</sequence>
<name>A0A0E3PTG4_9EURY</name>
<dbReference type="EMBL" id="CP009508">
    <property type="protein sequence ID" value="AKB38768.1"/>
    <property type="molecule type" value="Genomic_DNA"/>
</dbReference>
<accession>A0A0E3PTG4</accession>
<dbReference type="Proteomes" id="UP000033123">
    <property type="component" value="Chromosome"/>
</dbReference>
<dbReference type="SUPFAM" id="SSF51735">
    <property type="entry name" value="NAD(P)-binding Rossmann-fold domains"/>
    <property type="match status" value="1"/>
</dbReference>